<dbReference type="EMBL" id="CAJOBH010292969">
    <property type="protein sequence ID" value="CAF5183338.1"/>
    <property type="molecule type" value="Genomic_DNA"/>
</dbReference>
<dbReference type="AlphaFoldDB" id="A0A8S3HKC7"/>
<sequence length="38" mass="4336">EVTTAFDLIADQFNDDADDLLEYFEKTWVGEPKKRGTG</sequence>
<proteinExistence type="predicted"/>
<evidence type="ECO:0000313" key="2">
    <source>
        <dbReference type="Proteomes" id="UP000681967"/>
    </source>
</evidence>
<reference evidence="1" key="1">
    <citation type="submission" date="2021-02" db="EMBL/GenBank/DDBJ databases">
        <authorList>
            <person name="Nowell W R."/>
        </authorList>
    </citation>
    <scope>NUCLEOTIDE SEQUENCE</scope>
</reference>
<protein>
    <submittedName>
        <fullName evidence="1">Uncharacterized protein</fullName>
    </submittedName>
</protein>
<feature type="non-terminal residue" evidence="1">
    <location>
        <position position="1"/>
    </location>
</feature>
<gene>
    <name evidence="1" type="ORF">BYL167_LOCUS79302</name>
</gene>
<name>A0A8S3HKC7_9BILA</name>
<evidence type="ECO:0000313" key="1">
    <source>
        <dbReference type="EMBL" id="CAF5183338.1"/>
    </source>
</evidence>
<dbReference type="Proteomes" id="UP000681967">
    <property type="component" value="Unassembled WGS sequence"/>
</dbReference>
<organism evidence="1 2">
    <name type="scientific">Rotaria magnacalcarata</name>
    <dbReference type="NCBI Taxonomy" id="392030"/>
    <lineage>
        <taxon>Eukaryota</taxon>
        <taxon>Metazoa</taxon>
        <taxon>Spiralia</taxon>
        <taxon>Gnathifera</taxon>
        <taxon>Rotifera</taxon>
        <taxon>Eurotatoria</taxon>
        <taxon>Bdelloidea</taxon>
        <taxon>Philodinida</taxon>
        <taxon>Philodinidae</taxon>
        <taxon>Rotaria</taxon>
    </lineage>
</organism>
<comment type="caution">
    <text evidence="1">The sequence shown here is derived from an EMBL/GenBank/DDBJ whole genome shotgun (WGS) entry which is preliminary data.</text>
</comment>
<accession>A0A8S3HKC7</accession>